<gene>
    <name evidence="6" type="ORF">IDH45_05205</name>
</gene>
<proteinExistence type="predicted"/>
<dbReference type="InterPro" id="IPR047057">
    <property type="entry name" value="MerR_fam"/>
</dbReference>
<keyword evidence="2" id="KW-0238">DNA-binding</keyword>
<dbReference type="Gene3D" id="1.10.1240.10">
    <property type="entry name" value="Methionine synthase domain"/>
    <property type="match status" value="1"/>
</dbReference>
<dbReference type="GO" id="GO:0031419">
    <property type="term" value="F:cobalamin binding"/>
    <property type="evidence" value="ECO:0007669"/>
    <property type="project" value="InterPro"/>
</dbReference>
<comment type="caution">
    <text evidence="6">The sequence shown here is derived from an EMBL/GenBank/DDBJ whole genome shotgun (WGS) entry which is preliminary data.</text>
</comment>
<name>A0A927C4V8_9BACL</name>
<feature type="domain" description="B12-binding" evidence="5">
    <location>
        <begin position="189"/>
        <end position="309"/>
    </location>
</feature>
<keyword evidence="1" id="KW-0805">Transcription regulation</keyword>
<dbReference type="InterPro" id="IPR036594">
    <property type="entry name" value="Meth_synthase_dom"/>
</dbReference>
<dbReference type="PROSITE" id="PS51332">
    <property type="entry name" value="B12_BINDING"/>
    <property type="match status" value="1"/>
</dbReference>
<protein>
    <submittedName>
        <fullName evidence="6">MerR family transcriptional regulator</fullName>
    </submittedName>
</protein>
<dbReference type="GO" id="GO:0003677">
    <property type="term" value="F:DNA binding"/>
    <property type="evidence" value="ECO:0007669"/>
    <property type="project" value="UniProtKB-KW"/>
</dbReference>
<dbReference type="InterPro" id="IPR003759">
    <property type="entry name" value="Cbl-bd_cap"/>
</dbReference>
<dbReference type="Pfam" id="PF02607">
    <property type="entry name" value="B12-binding_2"/>
    <property type="match status" value="1"/>
</dbReference>
<dbReference type="PANTHER" id="PTHR30204:SF67">
    <property type="entry name" value="HTH-TYPE TRANSCRIPTIONAL REGULATOR MLRA-RELATED"/>
    <property type="match status" value="1"/>
</dbReference>
<dbReference type="SUPFAM" id="SSF52242">
    <property type="entry name" value="Cobalamin (vitamin B12)-binding domain"/>
    <property type="match status" value="1"/>
</dbReference>
<dbReference type="Gene3D" id="1.10.1660.10">
    <property type="match status" value="1"/>
</dbReference>
<dbReference type="InterPro" id="IPR006158">
    <property type="entry name" value="Cobalamin-bd"/>
</dbReference>
<reference evidence="6" key="1">
    <citation type="submission" date="2020-09" db="EMBL/GenBank/DDBJ databases">
        <title>A novel bacterium of genus Paenibacillus, isolated from South China Sea.</title>
        <authorList>
            <person name="Huang H."/>
            <person name="Mo K."/>
            <person name="Hu Y."/>
        </authorList>
    </citation>
    <scope>NUCLEOTIDE SEQUENCE</scope>
    <source>
        <strain evidence="6">IB182363</strain>
    </source>
</reference>
<dbReference type="CDD" id="cd01104">
    <property type="entry name" value="HTH_MlrA-CarA"/>
    <property type="match status" value="1"/>
</dbReference>
<feature type="domain" description="HTH merR-type" evidence="4">
    <location>
        <begin position="1"/>
        <end position="71"/>
    </location>
</feature>
<dbReference type="RefSeq" id="WP_190925336.1">
    <property type="nucleotide sequence ID" value="NZ_JACXJA010000005.1"/>
</dbReference>
<dbReference type="PROSITE" id="PS50937">
    <property type="entry name" value="HTH_MERR_2"/>
    <property type="match status" value="1"/>
</dbReference>
<dbReference type="Proteomes" id="UP000639396">
    <property type="component" value="Unassembled WGS sequence"/>
</dbReference>
<dbReference type="SMART" id="SM00422">
    <property type="entry name" value="HTH_MERR"/>
    <property type="match status" value="1"/>
</dbReference>
<dbReference type="InterPro" id="IPR000551">
    <property type="entry name" value="MerR-type_HTH_dom"/>
</dbReference>
<dbReference type="GO" id="GO:0046872">
    <property type="term" value="F:metal ion binding"/>
    <property type="evidence" value="ECO:0007669"/>
    <property type="project" value="InterPro"/>
</dbReference>
<dbReference type="Pfam" id="PF13411">
    <property type="entry name" value="MerR_1"/>
    <property type="match status" value="1"/>
</dbReference>
<evidence type="ECO:0000313" key="6">
    <source>
        <dbReference type="EMBL" id="MBD2861388.1"/>
    </source>
</evidence>
<keyword evidence="7" id="KW-1185">Reference proteome</keyword>
<evidence type="ECO:0000313" key="7">
    <source>
        <dbReference type="Proteomes" id="UP000639396"/>
    </source>
</evidence>
<dbReference type="GO" id="GO:0003700">
    <property type="term" value="F:DNA-binding transcription factor activity"/>
    <property type="evidence" value="ECO:0007669"/>
    <property type="project" value="InterPro"/>
</dbReference>
<dbReference type="Pfam" id="PF02310">
    <property type="entry name" value="B12-binding"/>
    <property type="match status" value="1"/>
</dbReference>
<dbReference type="SUPFAM" id="SSF46955">
    <property type="entry name" value="Putative DNA-binding domain"/>
    <property type="match status" value="1"/>
</dbReference>
<dbReference type="EMBL" id="JACXJA010000005">
    <property type="protein sequence ID" value="MBD2861388.1"/>
    <property type="molecule type" value="Genomic_DNA"/>
</dbReference>
<sequence length="309" mass="35143">MYNIKTVVKLVGIPAVTIRAWENRYGVVEPGRTDGGHRVYSERDVEDLRWLKRQVDERGMNISQAAKLLKQTNAERRDEAGRQELVPEADNEPALAPDIRQLTFDKLQASLYDTLIQYRTEEANSLIDMGFALYAYEDMFHHVLVPILYRIGEEWESGKVSVAQEHFTSNMLYQRFHYFFRVLPVQSNMPKAVAFCPSGEHHQLGLLLFVLFLRKKGMEVVYLGTDMPLDGVLHVIESKQIRFVCVSLTGDCNLNAALGMLRHIVDEFPDIRFVLGGSAFSGGGHPYSGFVLSGDPAKWESWFKDQVGK</sequence>
<accession>A0A927C4V8</accession>
<evidence type="ECO:0000256" key="1">
    <source>
        <dbReference type="ARBA" id="ARBA00023015"/>
    </source>
</evidence>
<organism evidence="6 7">
    <name type="scientific">Paenibacillus oceani</name>
    <dbReference type="NCBI Taxonomy" id="2772510"/>
    <lineage>
        <taxon>Bacteria</taxon>
        <taxon>Bacillati</taxon>
        <taxon>Bacillota</taxon>
        <taxon>Bacilli</taxon>
        <taxon>Bacillales</taxon>
        <taxon>Paenibacillaceae</taxon>
        <taxon>Paenibacillus</taxon>
    </lineage>
</organism>
<dbReference type="AlphaFoldDB" id="A0A927C4V8"/>
<dbReference type="InterPro" id="IPR009061">
    <property type="entry name" value="DNA-bd_dom_put_sf"/>
</dbReference>
<evidence type="ECO:0000256" key="3">
    <source>
        <dbReference type="ARBA" id="ARBA00023163"/>
    </source>
</evidence>
<dbReference type="PANTHER" id="PTHR30204">
    <property type="entry name" value="REDOX-CYCLING DRUG-SENSING TRANSCRIPTIONAL ACTIVATOR SOXR"/>
    <property type="match status" value="1"/>
</dbReference>
<evidence type="ECO:0000256" key="2">
    <source>
        <dbReference type="ARBA" id="ARBA00023125"/>
    </source>
</evidence>
<evidence type="ECO:0000259" key="5">
    <source>
        <dbReference type="PROSITE" id="PS51332"/>
    </source>
</evidence>
<keyword evidence="3" id="KW-0804">Transcription</keyword>
<dbReference type="Gene3D" id="3.40.50.280">
    <property type="entry name" value="Cobalamin-binding domain"/>
    <property type="match status" value="1"/>
</dbReference>
<dbReference type="InterPro" id="IPR036724">
    <property type="entry name" value="Cobalamin-bd_sf"/>
</dbReference>
<evidence type="ECO:0000259" key="4">
    <source>
        <dbReference type="PROSITE" id="PS50937"/>
    </source>
</evidence>